<comment type="subunit">
    <text evidence="3 15">Tetramer of two alpha and two beta subunits.</text>
</comment>
<dbReference type="PROSITE" id="PS51483">
    <property type="entry name" value="B5"/>
    <property type="match status" value="1"/>
</dbReference>
<dbReference type="InterPro" id="IPR005147">
    <property type="entry name" value="tRNA_synthase_B5-dom"/>
</dbReference>
<dbReference type="InterPro" id="IPR041616">
    <property type="entry name" value="PheRS_beta_core"/>
</dbReference>
<dbReference type="EC" id="6.1.1.20" evidence="15"/>
<sequence length="1013" mass="106719">MTRHDISPRAKANAKRLRREMTVAEERLWHELRARRLFGTVFRRQVPIGPFVADFACHEVRLVVEVDGDSHDLPGAAARDERRTAFLNASGYRVVRFDDAEVLTNMEGVLVEIGGYLPGFTTDLAVDPPLPVPPPPGGRGRRRRMDGAVAGQAARSDRKGQTAEPGVPSPLEGGGTGRGGDPAGRKRGADVHGRSETRRPRGRGSRPMKFTLSWLKDHLDTDASLDDVTEALTMVGLEVESVTDPAAALKPFRIARVLTADKHPNADKLKVLTVDTGAGEPVQVVCGAPNARAGLVGVFAAPGSRIPGTGLELAVGTIRGVESRGMMCSERELLISDDHDGIIELPTDAPVGVRYADWRGGSDPVIEIAITPNRPDCLGVRGIARDLAARGLGRLKPDVGDAVAGAFPSPIGVELDFPADAAGACPVFAARVVRGVRNGASPGWMQDRLKAIGLRPINALVDITNYVSYDRGRPLHVYDAAKVTGTIRARLGRPGESFVALDGRTYAVDGEMCVIADDAGVLGLGGIMGGEHSGSSEATVDVLIESAWFDPNRTARTGRRAGINSDARYRFERGVDPAFVVGGLELATRLVLELCGGEPSEAVVAGAEPVTRRRIDFPLAEVKRLSGLDLSAGQIEGTLAALGFEVEGLGDTREVIPPSWRPDVHGKADLVEEVVRIAGLDQVRPTPLPRLASVGAKVLTPIQVRTRRAKRTLAARGLVEAVTWSFISAEQAALFGGGAPVLKLANPISADMSDMRPSLIPGLAAAVKRNVDRGTADLALFEVGQVFAGDRPKDQTTAATAVRRGTAGVDGAGRHWAGSGDAVSVFDAKADALALLDALGFDTAKAQIVRGAPAWFHPGRSGTIQLGPKTVLGHFGELHPAVLAALDVTGPLVAAEITLEAIPEPKAKAVKSKPALALSGLMPVGRDFAFVVDDAVETGRIVKAAEGADRKLIGAVQVFDVYRGEHVGAGRKSVALEVTLTPTDRTLTDEDIEAVSKAIVGAVEKATGATLRG</sequence>
<dbReference type="Pfam" id="PF04480">
    <property type="entry name" value="DUF559"/>
    <property type="match status" value="1"/>
</dbReference>
<evidence type="ECO:0000256" key="2">
    <source>
        <dbReference type="ARBA" id="ARBA00008653"/>
    </source>
</evidence>
<evidence type="ECO:0000256" key="5">
    <source>
        <dbReference type="ARBA" id="ARBA00022555"/>
    </source>
</evidence>
<feature type="domain" description="B5" evidence="20">
    <location>
        <begin position="610"/>
        <end position="685"/>
    </location>
</feature>
<keyword evidence="22" id="KW-1185">Reference proteome</keyword>
<dbReference type="Gene3D" id="3.40.960.10">
    <property type="entry name" value="VSR Endonuclease"/>
    <property type="match status" value="1"/>
</dbReference>
<dbReference type="CDD" id="cd01038">
    <property type="entry name" value="Endonuclease_DUF559"/>
    <property type="match status" value="1"/>
</dbReference>
<dbReference type="InterPro" id="IPR036690">
    <property type="entry name" value="Fdx_antiC-bd_sf"/>
</dbReference>
<feature type="compositionally biased region" description="Basic and acidic residues" evidence="17">
    <location>
        <begin position="183"/>
        <end position="199"/>
    </location>
</feature>
<evidence type="ECO:0000256" key="9">
    <source>
        <dbReference type="ARBA" id="ARBA00022840"/>
    </source>
</evidence>
<dbReference type="GO" id="GO:0005524">
    <property type="term" value="F:ATP binding"/>
    <property type="evidence" value="ECO:0007669"/>
    <property type="project" value="UniProtKB-UniRule"/>
</dbReference>
<evidence type="ECO:0000256" key="7">
    <source>
        <dbReference type="ARBA" id="ARBA00022723"/>
    </source>
</evidence>
<name>A0A4V3CW52_9HYPH</name>
<dbReference type="Gene3D" id="3.30.70.380">
    <property type="entry name" value="Ferrodoxin-fold anticodon-binding domain"/>
    <property type="match status" value="1"/>
</dbReference>
<evidence type="ECO:0000256" key="15">
    <source>
        <dbReference type="HAMAP-Rule" id="MF_00283"/>
    </source>
</evidence>
<evidence type="ECO:0000256" key="1">
    <source>
        <dbReference type="ARBA" id="ARBA00004496"/>
    </source>
</evidence>
<dbReference type="InterPro" id="IPR012340">
    <property type="entry name" value="NA-bd_OB-fold"/>
</dbReference>
<dbReference type="PROSITE" id="PS50886">
    <property type="entry name" value="TRBD"/>
    <property type="match status" value="1"/>
</dbReference>
<evidence type="ECO:0000256" key="17">
    <source>
        <dbReference type="SAM" id="MobiDB-lite"/>
    </source>
</evidence>
<dbReference type="InterPro" id="IPR007569">
    <property type="entry name" value="DUF559"/>
</dbReference>
<dbReference type="InterPro" id="IPR009061">
    <property type="entry name" value="DNA-bd_dom_put_sf"/>
</dbReference>
<feature type="domain" description="FDX-ACB" evidence="19">
    <location>
        <begin position="919"/>
        <end position="1012"/>
    </location>
</feature>
<dbReference type="InterPro" id="IPR047216">
    <property type="entry name" value="Endonuclease_DUF559_bact"/>
</dbReference>
<comment type="subcellular location">
    <subcellularLocation>
        <location evidence="1 15">Cytoplasm</location>
    </subcellularLocation>
</comment>
<dbReference type="GO" id="GO:0006432">
    <property type="term" value="P:phenylalanyl-tRNA aminoacylation"/>
    <property type="evidence" value="ECO:0007669"/>
    <property type="project" value="UniProtKB-UniRule"/>
</dbReference>
<evidence type="ECO:0000259" key="20">
    <source>
        <dbReference type="PROSITE" id="PS51483"/>
    </source>
</evidence>
<dbReference type="Gene3D" id="3.30.930.10">
    <property type="entry name" value="Bira Bifunctional Protein, Domain 2"/>
    <property type="match status" value="1"/>
</dbReference>
<evidence type="ECO:0000256" key="13">
    <source>
        <dbReference type="ARBA" id="ARBA00023146"/>
    </source>
</evidence>
<comment type="catalytic activity">
    <reaction evidence="14 15">
        <text>tRNA(Phe) + L-phenylalanine + ATP = L-phenylalanyl-tRNA(Phe) + AMP + diphosphate + H(+)</text>
        <dbReference type="Rhea" id="RHEA:19413"/>
        <dbReference type="Rhea" id="RHEA-COMP:9668"/>
        <dbReference type="Rhea" id="RHEA-COMP:9699"/>
        <dbReference type="ChEBI" id="CHEBI:15378"/>
        <dbReference type="ChEBI" id="CHEBI:30616"/>
        <dbReference type="ChEBI" id="CHEBI:33019"/>
        <dbReference type="ChEBI" id="CHEBI:58095"/>
        <dbReference type="ChEBI" id="CHEBI:78442"/>
        <dbReference type="ChEBI" id="CHEBI:78531"/>
        <dbReference type="ChEBI" id="CHEBI:456215"/>
        <dbReference type="EC" id="6.1.1.20"/>
    </reaction>
</comment>
<dbReference type="InterPro" id="IPR020825">
    <property type="entry name" value="Phe-tRNA_synthase-like_B3/B4"/>
</dbReference>
<dbReference type="NCBIfam" id="NF045760">
    <property type="entry name" value="YtpR"/>
    <property type="match status" value="1"/>
</dbReference>
<dbReference type="SMART" id="SM00874">
    <property type="entry name" value="B5"/>
    <property type="match status" value="1"/>
</dbReference>
<feature type="binding site" evidence="15">
    <location>
        <position position="669"/>
    </location>
    <ligand>
        <name>Mg(2+)</name>
        <dbReference type="ChEBI" id="CHEBI:18420"/>
        <note>shared with alpha subunit</note>
    </ligand>
</feature>
<feature type="compositionally biased region" description="Pro residues" evidence="17">
    <location>
        <begin position="128"/>
        <end position="137"/>
    </location>
</feature>
<dbReference type="OrthoDB" id="9805455at2"/>
<dbReference type="HAMAP" id="MF_00283">
    <property type="entry name" value="Phe_tRNA_synth_beta1"/>
    <property type="match status" value="1"/>
</dbReference>
<dbReference type="GO" id="GO:0004826">
    <property type="term" value="F:phenylalanine-tRNA ligase activity"/>
    <property type="evidence" value="ECO:0007669"/>
    <property type="project" value="UniProtKB-UniRule"/>
</dbReference>
<dbReference type="Proteomes" id="UP000294547">
    <property type="component" value="Unassembled WGS sequence"/>
</dbReference>
<dbReference type="Pfam" id="PF03484">
    <property type="entry name" value="B5"/>
    <property type="match status" value="1"/>
</dbReference>
<dbReference type="CDD" id="cd02796">
    <property type="entry name" value="tRNA_bind_bactPheRS"/>
    <property type="match status" value="1"/>
</dbReference>
<dbReference type="PROSITE" id="PS51447">
    <property type="entry name" value="FDX_ACB"/>
    <property type="match status" value="1"/>
</dbReference>
<dbReference type="SUPFAM" id="SSF55681">
    <property type="entry name" value="Class II aaRS and biotin synthetases"/>
    <property type="match status" value="1"/>
</dbReference>
<dbReference type="NCBIfam" id="TIGR00472">
    <property type="entry name" value="pheT_bact"/>
    <property type="match status" value="1"/>
</dbReference>
<comment type="similarity">
    <text evidence="2 15">Belongs to the phenylalanyl-tRNA synthetase beta subunit family. Type 1 subfamily.</text>
</comment>
<dbReference type="Pfam" id="PF03483">
    <property type="entry name" value="B3_4"/>
    <property type="match status" value="1"/>
</dbReference>
<dbReference type="SUPFAM" id="SSF54991">
    <property type="entry name" value="Anticodon-binding domain of PheRS"/>
    <property type="match status" value="1"/>
</dbReference>
<dbReference type="SUPFAM" id="SSF50249">
    <property type="entry name" value="Nucleic acid-binding proteins"/>
    <property type="match status" value="1"/>
</dbReference>
<keyword evidence="4 15" id="KW-0963">Cytoplasm</keyword>
<dbReference type="Gene3D" id="2.40.50.140">
    <property type="entry name" value="Nucleic acid-binding proteins"/>
    <property type="match status" value="1"/>
</dbReference>
<evidence type="ECO:0000256" key="6">
    <source>
        <dbReference type="ARBA" id="ARBA00022598"/>
    </source>
</evidence>
<evidence type="ECO:0000313" key="22">
    <source>
        <dbReference type="Proteomes" id="UP000294547"/>
    </source>
</evidence>
<dbReference type="InterPro" id="IPR005146">
    <property type="entry name" value="B3/B4_tRNA-bd"/>
</dbReference>
<dbReference type="GO" id="GO:0000287">
    <property type="term" value="F:magnesium ion binding"/>
    <property type="evidence" value="ECO:0007669"/>
    <property type="project" value="UniProtKB-UniRule"/>
</dbReference>
<dbReference type="InterPro" id="IPR045060">
    <property type="entry name" value="Phe-tRNA-ligase_IIc_bsu"/>
</dbReference>
<evidence type="ECO:0000256" key="11">
    <source>
        <dbReference type="ARBA" id="ARBA00022884"/>
    </source>
</evidence>
<evidence type="ECO:0000256" key="12">
    <source>
        <dbReference type="ARBA" id="ARBA00022917"/>
    </source>
</evidence>
<dbReference type="PANTHER" id="PTHR10947">
    <property type="entry name" value="PHENYLALANYL-TRNA SYNTHETASE BETA CHAIN AND LEUCINE-RICH REPEAT-CONTAINING PROTEIN 47"/>
    <property type="match status" value="1"/>
</dbReference>
<dbReference type="Gene3D" id="3.50.40.10">
    <property type="entry name" value="Phenylalanyl-trna Synthetase, Chain B, domain 3"/>
    <property type="match status" value="1"/>
</dbReference>
<accession>A0A4V3CW52</accession>
<evidence type="ECO:0000259" key="18">
    <source>
        <dbReference type="PROSITE" id="PS50886"/>
    </source>
</evidence>
<dbReference type="AlphaFoldDB" id="A0A4V3CW52"/>
<feature type="domain" description="TRNA-binding" evidence="18">
    <location>
        <begin position="246"/>
        <end position="356"/>
    </location>
</feature>
<evidence type="ECO:0000259" key="19">
    <source>
        <dbReference type="PROSITE" id="PS51447"/>
    </source>
</evidence>
<protein>
    <recommendedName>
        <fullName evidence="15">Phenylalanine--tRNA ligase beta subunit</fullName>
        <ecNumber evidence="15">6.1.1.20</ecNumber>
    </recommendedName>
    <alternativeName>
        <fullName evidence="15">Phenylalanyl-tRNA synthetase beta subunit</fullName>
        <shortName evidence="15">PheRS</shortName>
    </alternativeName>
</protein>
<dbReference type="SMART" id="SM00873">
    <property type="entry name" value="B3_4"/>
    <property type="match status" value="1"/>
</dbReference>
<evidence type="ECO:0000256" key="3">
    <source>
        <dbReference type="ARBA" id="ARBA00011209"/>
    </source>
</evidence>
<dbReference type="GO" id="GO:0009328">
    <property type="term" value="C:phenylalanine-tRNA ligase complex"/>
    <property type="evidence" value="ECO:0007669"/>
    <property type="project" value="TreeGrafter"/>
</dbReference>
<dbReference type="SUPFAM" id="SSF46955">
    <property type="entry name" value="Putative DNA-binding domain"/>
    <property type="match status" value="1"/>
</dbReference>
<dbReference type="SUPFAM" id="SSF56037">
    <property type="entry name" value="PheT/TilS domain"/>
    <property type="match status" value="1"/>
</dbReference>
<evidence type="ECO:0000256" key="16">
    <source>
        <dbReference type="PROSITE-ProRule" id="PRU00209"/>
    </source>
</evidence>
<proteinExistence type="inferred from homology"/>
<feature type="compositionally biased region" description="Gly residues" evidence="17">
    <location>
        <begin position="172"/>
        <end position="182"/>
    </location>
</feature>
<dbReference type="EMBL" id="SNXY01000007">
    <property type="protein sequence ID" value="TDP85008.1"/>
    <property type="molecule type" value="Genomic_DNA"/>
</dbReference>
<dbReference type="SMART" id="SM00896">
    <property type="entry name" value="FDX-ACB"/>
    <property type="match status" value="1"/>
</dbReference>
<dbReference type="Pfam" id="PF01588">
    <property type="entry name" value="tRNA_bind"/>
    <property type="match status" value="1"/>
</dbReference>
<dbReference type="FunFam" id="3.30.70.380:FF:000001">
    <property type="entry name" value="Phenylalanine--tRNA ligase beta subunit"/>
    <property type="match status" value="1"/>
</dbReference>
<keyword evidence="8 15" id="KW-0547">Nucleotide-binding</keyword>
<evidence type="ECO:0000256" key="10">
    <source>
        <dbReference type="ARBA" id="ARBA00022842"/>
    </source>
</evidence>
<evidence type="ECO:0000313" key="21">
    <source>
        <dbReference type="EMBL" id="TDP85008.1"/>
    </source>
</evidence>
<comment type="cofactor">
    <cofactor evidence="15">
        <name>Mg(2+)</name>
        <dbReference type="ChEBI" id="CHEBI:18420"/>
    </cofactor>
    <text evidence="15">Binds 2 magnesium ions per tetramer.</text>
</comment>
<keyword evidence="7 15" id="KW-0479">Metal-binding</keyword>
<dbReference type="InterPro" id="IPR004532">
    <property type="entry name" value="Phe-tRNA-ligase_IIc_bsu_bact"/>
</dbReference>
<reference evidence="21 22" key="1">
    <citation type="submission" date="2019-03" db="EMBL/GenBank/DDBJ databases">
        <title>Genomic Encyclopedia of Type Strains, Phase IV (KMG-IV): sequencing the most valuable type-strain genomes for metagenomic binning, comparative biology and taxonomic classification.</title>
        <authorList>
            <person name="Goeker M."/>
        </authorList>
    </citation>
    <scope>NUCLEOTIDE SEQUENCE [LARGE SCALE GENOMIC DNA]</scope>
    <source>
        <strain evidence="21 22">DSM 102969</strain>
    </source>
</reference>
<dbReference type="InterPro" id="IPR005121">
    <property type="entry name" value="Fdx_antiC-bd"/>
</dbReference>
<feature type="binding site" evidence="15">
    <location>
        <position position="673"/>
    </location>
    <ligand>
        <name>Mg(2+)</name>
        <dbReference type="ChEBI" id="CHEBI:18420"/>
        <note>shared with alpha subunit</note>
    </ligand>
</feature>
<dbReference type="InterPro" id="IPR033714">
    <property type="entry name" value="tRNA_bind_bactPheRS"/>
</dbReference>
<dbReference type="GO" id="GO:0000049">
    <property type="term" value="F:tRNA binding"/>
    <property type="evidence" value="ECO:0007669"/>
    <property type="project" value="UniProtKB-UniRule"/>
</dbReference>
<keyword evidence="6 15" id="KW-0436">Ligase</keyword>
<keyword evidence="11 16" id="KW-0694">RNA-binding</keyword>
<evidence type="ECO:0000256" key="8">
    <source>
        <dbReference type="ARBA" id="ARBA00022741"/>
    </source>
</evidence>
<dbReference type="FunFam" id="2.40.50.140:FF:000045">
    <property type="entry name" value="Phenylalanine--tRNA ligase beta subunit"/>
    <property type="match status" value="1"/>
</dbReference>
<dbReference type="CDD" id="cd00769">
    <property type="entry name" value="PheRS_beta_core"/>
    <property type="match status" value="1"/>
</dbReference>
<dbReference type="SUPFAM" id="SSF52980">
    <property type="entry name" value="Restriction endonuclease-like"/>
    <property type="match status" value="1"/>
</dbReference>
<dbReference type="Gene3D" id="3.30.56.10">
    <property type="match status" value="2"/>
</dbReference>
<dbReference type="InterPro" id="IPR002547">
    <property type="entry name" value="tRNA-bd_dom"/>
</dbReference>
<keyword evidence="13 15" id="KW-0030">Aminoacyl-tRNA synthetase</keyword>
<feature type="region of interest" description="Disordered" evidence="17">
    <location>
        <begin position="123"/>
        <end position="209"/>
    </location>
</feature>
<keyword evidence="9 15" id="KW-0067">ATP-binding</keyword>
<evidence type="ECO:0000256" key="14">
    <source>
        <dbReference type="ARBA" id="ARBA00049255"/>
    </source>
</evidence>
<dbReference type="InterPro" id="IPR045864">
    <property type="entry name" value="aa-tRNA-synth_II/BPL/LPL"/>
</dbReference>
<dbReference type="PANTHER" id="PTHR10947:SF0">
    <property type="entry name" value="PHENYLALANINE--TRNA LIGASE BETA SUBUNIT"/>
    <property type="match status" value="1"/>
</dbReference>
<dbReference type="Pfam" id="PF03147">
    <property type="entry name" value="FDX-ACB"/>
    <property type="match status" value="1"/>
</dbReference>
<dbReference type="Pfam" id="PF17759">
    <property type="entry name" value="tRNA_synthFbeta"/>
    <property type="match status" value="1"/>
</dbReference>
<keyword evidence="12 15" id="KW-0648">Protein biosynthesis</keyword>
<keyword evidence="10 15" id="KW-0460">Magnesium</keyword>
<dbReference type="InterPro" id="IPR011335">
    <property type="entry name" value="Restrct_endonuc-II-like"/>
</dbReference>
<evidence type="ECO:0000256" key="4">
    <source>
        <dbReference type="ARBA" id="ARBA00022490"/>
    </source>
</evidence>
<organism evidence="21 22">
    <name type="scientific">Oharaeibacter diazotrophicus</name>
    <dbReference type="NCBI Taxonomy" id="1920512"/>
    <lineage>
        <taxon>Bacteria</taxon>
        <taxon>Pseudomonadati</taxon>
        <taxon>Pseudomonadota</taxon>
        <taxon>Alphaproteobacteria</taxon>
        <taxon>Hyphomicrobiales</taxon>
        <taxon>Pleomorphomonadaceae</taxon>
        <taxon>Oharaeibacter</taxon>
    </lineage>
</organism>
<keyword evidence="5 16" id="KW-0820">tRNA-binding</keyword>
<feature type="binding site" evidence="15">
    <location>
        <position position="663"/>
    </location>
    <ligand>
        <name>Mg(2+)</name>
        <dbReference type="ChEBI" id="CHEBI:18420"/>
        <note>shared with alpha subunit</note>
    </ligand>
</feature>
<gene>
    <name evidence="15" type="primary">pheT</name>
    <name evidence="21" type="ORF">EDD54_1853</name>
</gene>
<comment type="caution">
    <text evidence="21">The sequence shown here is derived from an EMBL/GenBank/DDBJ whole genome shotgun (WGS) entry which is preliminary data.</text>
</comment>
<feature type="binding site" evidence="15">
    <location>
        <position position="672"/>
    </location>
    <ligand>
        <name>Mg(2+)</name>
        <dbReference type="ChEBI" id="CHEBI:18420"/>
        <note>shared with alpha subunit</note>
    </ligand>
</feature>